<evidence type="ECO:0000313" key="2">
    <source>
        <dbReference type="WBParaSite" id="RSKR_0000366900.1"/>
    </source>
</evidence>
<dbReference type="Proteomes" id="UP000095286">
    <property type="component" value="Unplaced"/>
</dbReference>
<dbReference type="WBParaSite" id="RSKR_0000366900.1">
    <property type="protein sequence ID" value="RSKR_0000366900.1"/>
    <property type="gene ID" value="RSKR_0000366900"/>
</dbReference>
<name>A0AC35TRL6_9BILA</name>
<proteinExistence type="predicted"/>
<accession>A0AC35TRL6</accession>
<organism evidence="1 2">
    <name type="scientific">Rhabditophanes sp. KR3021</name>
    <dbReference type="NCBI Taxonomy" id="114890"/>
    <lineage>
        <taxon>Eukaryota</taxon>
        <taxon>Metazoa</taxon>
        <taxon>Ecdysozoa</taxon>
        <taxon>Nematoda</taxon>
        <taxon>Chromadorea</taxon>
        <taxon>Rhabditida</taxon>
        <taxon>Tylenchina</taxon>
        <taxon>Panagrolaimomorpha</taxon>
        <taxon>Strongyloidoidea</taxon>
        <taxon>Alloionematidae</taxon>
        <taxon>Rhabditophanes</taxon>
    </lineage>
</organism>
<protein>
    <submittedName>
        <fullName evidence="2">EH domain-containing protein</fullName>
    </submittedName>
</protein>
<sequence length="631" mass="70411">MSVHFTKVVVALIGLLAVVDCGEERSLVLVPLGQDPKSSVHKVVIPLAADGSTPSLPCVLADSGVHEHGQTFTKGAFHYRCVNGTSEVIACISKDNAVIQIGRTFIKEGTMHKCITKGNSVAYEQQNTCYQNGINYDIGDTWRNGTFQVKCQATGVAITGCYSKNESPEFLLKLGESKRQKAMKHSCLAESDGKVRYTSVMVGCERDGEIYKEGDIFSDKHIRFMCNSDGSSKVLGCWDEENKVFVELGKDVLIKEIVYRCYRSDKTTFFQRYQCKSKSFDECIKSAPNGKRKRTPIKIVFITPFFNGGLLPPSLLNEALIPKFYQEAIYCCGATTSTSNPITPQVYNMMVTSQLPRDILGDIWSLVNRTLPGQLTRQEFFSCLALIALAQKGQTISHLSTLSQLPIPYLQPYSGVSCSKINNPLRKDANKSINHGEKLGESSSRLDSEKVDDVKSVTVLLPQYMTNIKSGDGINLVINNWTSMLMKAVKIIEEANGMLTENHYASIEVVQTERGLMFVHSLAAIHKVVKRLMGSIANYCPENIQLLEYVQNFSETWANLLELQFFNEAIEKMEKVEVSGEYQKEMSHCSICARPIVSPDKPIHHSIKPYHLECLNFWSNLISQSIPIHCI</sequence>
<reference evidence="2" key="1">
    <citation type="submission" date="2016-11" db="UniProtKB">
        <authorList>
            <consortium name="WormBaseParasite"/>
        </authorList>
    </citation>
    <scope>IDENTIFICATION</scope>
    <source>
        <strain evidence="2">KR3021</strain>
    </source>
</reference>
<evidence type="ECO:0000313" key="1">
    <source>
        <dbReference type="Proteomes" id="UP000095286"/>
    </source>
</evidence>